<keyword evidence="5 6" id="KW-0472">Membrane</keyword>
<evidence type="ECO:0000259" key="8">
    <source>
        <dbReference type="Pfam" id="PF12704"/>
    </source>
</evidence>
<keyword evidence="2" id="KW-1003">Cell membrane</keyword>
<evidence type="ECO:0000256" key="4">
    <source>
        <dbReference type="ARBA" id="ARBA00022989"/>
    </source>
</evidence>
<proteinExistence type="predicted"/>
<feature type="transmembrane region" description="Helical" evidence="6">
    <location>
        <begin position="397"/>
        <end position="420"/>
    </location>
</feature>
<feature type="domain" description="ABC3 transporter permease C-terminal" evidence="7">
    <location>
        <begin position="266"/>
        <end position="380"/>
    </location>
</feature>
<dbReference type="InterPro" id="IPR003838">
    <property type="entry name" value="ABC3_permease_C"/>
</dbReference>
<feature type="transmembrane region" description="Helical" evidence="6">
    <location>
        <begin position="469"/>
        <end position="498"/>
    </location>
</feature>
<feature type="transmembrane region" description="Helical" evidence="6">
    <location>
        <begin position="20"/>
        <end position="40"/>
    </location>
</feature>
<dbReference type="Pfam" id="PF12704">
    <property type="entry name" value="MacB_PCD"/>
    <property type="match status" value="1"/>
</dbReference>
<gene>
    <name evidence="9" type="ORF">FJM51_18185</name>
</gene>
<feature type="domain" description="MacB-like periplasmic core" evidence="8">
    <location>
        <begin position="24"/>
        <end position="233"/>
    </location>
</feature>
<feature type="transmembrane region" description="Helical" evidence="6">
    <location>
        <begin position="307"/>
        <end position="340"/>
    </location>
</feature>
<feature type="transmembrane region" description="Helical" evidence="6">
    <location>
        <begin position="360"/>
        <end position="377"/>
    </location>
</feature>
<feature type="transmembrane region" description="Helical" evidence="6">
    <location>
        <begin position="721"/>
        <end position="741"/>
    </location>
</feature>
<evidence type="ECO:0000259" key="7">
    <source>
        <dbReference type="Pfam" id="PF02687"/>
    </source>
</evidence>
<evidence type="ECO:0000313" key="9">
    <source>
        <dbReference type="EMBL" id="TPE48312.1"/>
    </source>
</evidence>
<feature type="transmembrane region" description="Helical" evidence="6">
    <location>
        <begin position="803"/>
        <end position="828"/>
    </location>
</feature>
<protein>
    <submittedName>
        <fullName evidence="9">FtsX-like permease family protein</fullName>
    </submittedName>
</protein>
<accession>A0A501WHQ0</accession>
<comment type="subcellular location">
    <subcellularLocation>
        <location evidence="1">Cell membrane</location>
        <topology evidence="1">Multi-pass membrane protein</topology>
    </subcellularLocation>
</comment>
<feature type="transmembrane region" description="Helical" evidence="6">
    <location>
        <begin position="262"/>
        <end position="286"/>
    </location>
</feature>
<dbReference type="PANTHER" id="PTHR30287:SF1">
    <property type="entry name" value="INNER MEMBRANE PROTEIN"/>
    <property type="match status" value="1"/>
</dbReference>
<dbReference type="PANTHER" id="PTHR30287">
    <property type="entry name" value="MEMBRANE COMPONENT OF PREDICTED ABC SUPERFAMILY METABOLITE UPTAKE TRANSPORTER"/>
    <property type="match status" value="1"/>
</dbReference>
<dbReference type="InterPro" id="IPR025857">
    <property type="entry name" value="MacB_PCD"/>
</dbReference>
<feature type="transmembrane region" description="Helical" evidence="6">
    <location>
        <begin position="762"/>
        <end position="791"/>
    </location>
</feature>
<keyword evidence="4 6" id="KW-1133">Transmembrane helix</keyword>
<evidence type="ECO:0000256" key="5">
    <source>
        <dbReference type="ARBA" id="ARBA00023136"/>
    </source>
</evidence>
<feature type="transmembrane region" description="Helical" evidence="6">
    <location>
        <begin position="426"/>
        <end position="448"/>
    </location>
</feature>
<name>A0A501WHQ0_9RHOB</name>
<feature type="domain" description="ABC3 transporter permease C-terminal" evidence="7">
    <location>
        <begin position="725"/>
        <end position="833"/>
    </location>
</feature>
<sequence>MIPVAWRLATRELRGGLRGFYILLICLTLGVAAIAAVGTVRSAIEHGLEREAAAMLGGDAKMEFAYRFATGEERGWMDRHAAVVSEIVDFRSMVATGAGDARRTGLVQVKGIDDAYPLIGAVTLAGGGTLRDALATRDGLPGMVAQGLLLDRLGLRPGDVVTLGTQRFRIADRIVTEPDGAGAGFTLGPRVIVRRADLAGSGLLGEGSLFDSEYRLRLAPGTDLDQLRDAARAAFADAGLQWRDRRDATPSLRRFVDRLGSFLVLMGLAGLAVGGVGVGAAVRGHLDGKKETIATLRTLGAESNTVLLVYLIQIGLVATLGIALGLALGAGLPLAAAPLIESRLPMPAAFGLYARPLVEAAVYGGLTALIFTLWPLARARDIRAAELFREIETRRRWPAPVFLAAILALVALLIALAVRLSGDTRLALTTVGGLVFALALLLAAALGLRLAARRAARSRLSGGRPALRWALAALGGPSGETAAVVLSLGLGLAVLAGIGQIDYNMRHLVAAELPDRAPAFFFVDIQDDQLARFVSAAESEPGVERVETAPMLRGVITRINGVPAREAVGHGHWALSGDRGVTYAAAPPPGTTITQGEWWPADYAGEPRMSFAEEEAGELGLRLGDKVTLNVLGRDLTATITSLRRVDFRSMGINFLMILNPAALAGAPHGNIATVYAGPEAEAPLLRAVTADAPNITAISVREAMDQASDALRSISAATRWGAGATLLTGIIVLIGAAASGQRARVYESAVLRTLGATRARVLASFALRSALAGLAAGVVAVIAGLGAGWWVTARVMEADYVFAPGSALFVVAGGALASLVAGLVFALRPLRARPARVLRARE</sequence>
<dbReference type="RefSeq" id="WP_140455549.1">
    <property type="nucleotide sequence ID" value="NZ_VFRP01000023.1"/>
</dbReference>
<dbReference type="GO" id="GO:0005886">
    <property type="term" value="C:plasma membrane"/>
    <property type="evidence" value="ECO:0007669"/>
    <property type="project" value="UniProtKB-SubCell"/>
</dbReference>
<dbReference type="EMBL" id="VFRP01000023">
    <property type="protein sequence ID" value="TPE48312.1"/>
    <property type="molecule type" value="Genomic_DNA"/>
</dbReference>
<dbReference type="OrthoDB" id="9775544at2"/>
<evidence type="ECO:0000256" key="3">
    <source>
        <dbReference type="ARBA" id="ARBA00022692"/>
    </source>
</evidence>
<keyword evidence="3 6" id="KW-0812">Transmembrane</keyword>
<evidence type="ECO:0000256" key="1">
    <source>
        <dbReference type="ARBA" id="ARBA00004651"/>
    </source>
</evidence>
<comment type="caution">
    <text evidence="9">The sequence shown here is derived from an EMBL/GenBank/DDBJ whole genome shotgun (WGS) entry which is preliminary data.</text>
</comment>
<dbReference type="Proteomes" id="UP000319255">
    <property type="component" value="Unassembled WGS sequence"/>
</dbReference>
<reference evidence="9 10" key="1">
    <citation type="submission" date="2019-06" db="EMBL/GenBank/DDBJ databases">
        <title>A novel bacterium of genus Amaricoccus, isolated from marine sediment.</title>
        <authorList>
            <person name="Huang H."/>
            <person name="Mo K."/>
            <person name="Hu Y."/>
        </authorList>
    </citation>
    <scope>NUCLEOTIDE SEQUENCE [LARGE SCALE GENOMIC DNA]</scope>
    <source>
        <strain evidence="9 10">HB172011</strain>
    </source>
</reference>
<dbReference type="InterPro" id="IPR038766">
    <property type="entry name" value="Membrane_comp_ABC_pdt"/>
</dbReference>
<keyword evidence="10" id="KW-1185">Reference proteome</keyword>
<evidence type="ECO:0000256" key="2">
    <source>
        <dbReference type="ARBA" id="ARBA00022475"/>
    </source>
</evidence>
<dbReference type="AlphaFoldDB" id="A0A501WHQ0"/>
<dbReference type="Pfam" id="PF02687">
    <property type="entry name" value="FtsX"/>
    <property type="match status" value="2"/>
</dbReference>
<evidence type="ECO:0000313" key="10">
    <source>
        <dbReference type="Proteomes" id="UP000319255"/>
    </source>
</evidence>
<evidence type="ECO:0000256" key="6">
    <source>
        <dbReference type="SAM" id="Phobius"/>
    </source>
</evidence>
<organism evidence="9 10">
    <name type="scientific">Amaricoccus solimangrovi</name>
    <dbReference type="NCBI Taxonomy" id="2589815"/>
    <lineage>
        <taxon>Bacteria</taxon>
        <taxon>Pseudomonadati</taxon>
        <taxon>Pseudomonadota</taxon>
        <taxon>Alphaproteobacteria</taxon>
        <taxon>Rhodobacterales</taxon>
        <taxon>Paracoccaceae</taxon>
        <taxon>Amaricoccus</taxon>
    </lineage>
</organism>